<evidence type="ECO:0000256" key="13">
    <source>
        <dbReference type="ARBA" id="ARBA00051346"/>
    </source>
</evidence>
<feature type="binding site" evidence="19">
    <location>
        <position position="209"/>
    </location>
    <ligand>
        <name>substrate</name>
    </ligand>
</feature>
<protein>
    <recommendedName>
        <fullName evidence="3">fatty acid amide hydrolase</fullName>
        <ecNumber evidence="3">3.5.1.99</ecNumber>
    </recommendedName>
    <alternativeName>
        <fullName evidence="17">Anandamide amidohydrolase 1</fullName>
    </alternativeName>
</protein>
<evidence type="ECO:0000256" key="15">
    <source>
        <dbReference type="ARBA" id="ARBA00052458"/>
    </source>
</evidence>
<comment type="catalytic activity">
    <reaction evidence="13">
        <text>N-(9Z-hexadecenoyl) ethanolamine + H2O = (9Z)-hexadecenoate + ethanolamine</text>
        <dbReference type="Rhea" id="RHEA:35563"/>
        <dbReference type="ChEBI" id="CHEBI:15377"/>
        <dbReference type="ChEBI" id="CHEBI:32372"/>
        <dbReference type="ChEBI" id="CHEBI:57603"/>
        <dbReference type="ChEBI" id="CHEBI:71465"/>
    </reaction>
    <physiologicalReaction direction="left-to-right" evidence="13">
        <dbReference type="Rhea" id="RHEA:35564"/>
    </physiologicalReaction>
</comment>
<feature type="active site" description="Acyl-ester intermediate" evidence="18">
    <location>
        <position position="233"/>
    </location>
</feature>
<dbReference type="PROSITE" id="PS00571">
    <property type="entry name" value="AMIDASES"/>
    <property type="match status" value="1"/>
</dbReference>
<evidence type="ECO:0000256" key="4">
    <source>
        <dbReference type="ARBA" id="ARBA00022553"/>
    </source>
</evidence>
<accession>A0A812DF33</accession>
<feature type="binding site" evidence="19">
    <location>
        <position position="183"/>
    </location>
    <ligand>
        <name>substrate</name>
    </ligand>
</feature>
<dbReference type="Pfam" id="PF01425">
    <property type="entry name" value="Amidase"/>
    <property type="match status" value="1"/>
</dbReference>
<evidence type="ECO:0000256" key="10">
    <source>
        <dbReference type="ARBA" id="ARBA00048606"/>
    </source>
</evidence>
<evidence type="ECO:0000256" key="7">
    <source>
        <dbReference type="ARBA" id="ARBA00023098"/>
    </source>
</evidence>
<comment type="catalytic activity">
    <reaction evidence="11">
        <text>N-(5Z,8Z,11Z,14Z-eicosatetraenoyl)-L-serine + H2O = (5Z,8Z,11Z,14Z)-eicosatetraenoate + L-serine</text>
        <dbReference type="Rhea" id="RHEA:64116"/>
        <dbReference type="ChEBI" id="CHEBI:15377"/>
        <dbReference type="ChEBI" id="CHEBI:32395"/>
        <dbReference type="ChEBI" id="CHEBI:33384"/>
        <dbReference type="ChEBI" id="CHEBI:149697"/>
    </reaction>
    <physiologicalReaction direction="left-to-right" evidence="11">
        <dbReference type="Rhea" id="RHEA:64117"/>
    </physiologicalReaction>
</comment>
<keyword evidence="7" id="KW-0443">Lipid metabolism</keyword>
<comment type="caution">
    <text evidence="21">The sequence shown here is derived from an EMBL/GenBank/DDBJ whole genome shotgun (WGS) entry which is preliminary data.</text>
</comment>
<keyword evidence="6" id="KW-0442">Lipid degradation</keyword>
<evidence type="ECO:0000256" key="1">
    <source>
        <dbReference type="ARBA" id="ARBA00000208"/>
    </source>
</evidence>
<feature type="binding site" evidence="19">
    <location>
        <begin position="230"/>
        <end position="233"/>
    </location>
    <ligand>
        <name>substrate</name>
    </ligand>
</feature>
<sequence>MVSGTLCGINVHHPVFDATLLRRIKIKQAIGEERNKRDKNLNLIKESLLASDLTVTKRCCILSMDIDELQQALQTRKLKALEVLQAFQSKALETHERVNCIVQPILEAEELAKACDSSEKILGPLHGIPISLKENIPIKGHRVTCGVAKCLLNEVIEEDSLLVKMLKNLGAVPFVRTNVPQTLLSVACDNNIYGATGNPYDPKRSSGGSSGGEAALIGSNGSILGIGSDVGGSIRIPSHYCGTYGLKATSNRLTSSSTCSLFNGQSLVPTAIGPMGPSTKSLIVLMKALLSPRVIQMDSFIPSIPFQTQLLESKEKLRIGYYLTDPLVTASPASQRAVLVVKKFLEANGHTLVEFNPPRMQFAIYLAMKILMQSGKIYHNAILHENAVAPLKPLFYTEGKRIFLSFLIYLYDPLYSSMMYNIKGVKSSKEWYKMANAKKEYCREFQNAWQSQQLDAIICPSMASASAVKDQMFFTGVPSYTLFYNLLDYPAGVLPVTKVTKADSKEHANYKPKHLLEKFIKNLMNGATGLPIGIQCVAPPYKEELVLRLMIEIEEGLKKEHTD</sequence>
<comment type="catalytic activity">
    <reaction evidence="15">
        <text>N-docosanoyl-ethanolamine + H2O = docosanoate + ethanolamine</text>
        <dbReference type="Rhea" id="RHEA:63128"/>
        <dbReference type="ChEBI" id="CHEBI:15377"/>
        <dbReference type="ChEBI" id="CHEBI:23858"/>
        <dbReference type="ChEBI" id="CHEBI:57603"/>
        <dbReference type="ChEBI" id="CHEBI:146186"/>
    </reaction>
    <physiologicalReaction direction="left-to-right" evidence="15">
        <dbReference type="Rhea" id="RHEA:63129"/>
    </physiologicalReaction>
</comment>
<dbReference type="InterPro" id="IPR020556">
    <property type="entry name" value="Amidase_CS"/>
</dbReference>
<comment type="catalytic activity">
    <reaction evidence="10">
        <text>N-(5Z,8Z,11Z,14Z-eicosatetraenoyl)-ethanolamine + H2O = ethanolamine + (5Z,8Z,11Z,14Z)-eicosatetraenoate</text>
        <dbReference type="Rhea" id="RHEA:26136"/>
        <dbReference type="ChEBI" id="CHEBI:2700"/>
        <dbReference type="ChEBI" id="CHEBI:15377"/>
        <dbReference type="ChEBI" id="CHEBI:32395"/>
        <dbReference type="ChEBI" id="CHEBI:57603"/>
        <dbReference type="EC" id="3.5.1.99"/>
    </reaction>
    <physiologicalReaction direction="left-to-right" evidence="10">
        <dbReference type="Rhea" id="RHEA:26137"/>
    </physiologicalReaction>
</comment>
<reference evidence="21" key="1">
    <citation type="submission" date="2021-01" db="EMBL/GenBank/DDBJ databases">
        <authorList>
            <person name="Li R."/>
            <person name="Bekaert M."/>
        </authorList>
    </citation>
    <scope>NUCLEOTIDE SEQUENCE</scope>
    <source>
        <strain evidence="21">Farmed</strain>
    </source>
</reference>
<feature type="active site" description="Charge relay system" evidence="18">
    <location>
        <position position="133"/>
    </location>
</feature>
<comment type="catalytic activity">
    <reaction evidence="12">
        <text>N-(15Z-tetracosenoyl)-ethanolamine + H2O = (15Z)-tetracosenoate + ethanolamine</text>
        <dbReference type="Rhea" id="RHEA:63144"/>
        <dbReference type="ChEBI" id="CHEBI:15377"/>
        <dbReference type="ChEBI" id="CHEBI:32392"/>
        <dbReference type="ChEBI" id="CHEBI:57603"/>
        <dbReference type="ChEBI" id="CHEBI:146187"/>
    </reaction>
    <physiologicalReaction direction="left-to-right" evidence="12">
        <dbReference type="Rhea" id="RHEA:63145"/>
    </physiologicalReaction>
</comment>
<evidence type="ECO:0000256" key="8">
    <source>
        <dbReference type="ARBA" id="ARBA00047450"/>
    </source>
</evidence>
<evidence type="ECO:0000313" key="22">
    <source>
        <dbReference type="Proteomes" id="UP000597762"/>
    </source>
</evidence>
<dbReference type="EMBL" id="CAHIKZ030003279">
    <property type="protein sequence ID" value="CAE1298333.1"/>
    <property type="molecule type" value="Genomic_DNA"/>
</dbReference>
<dbReference type="GO" id="GO:0009062">
    <property type="term" value="P:fatty acid catabolic process"/>
    <property type="evidence" value="ECO:0007669"/>
    <property type="project" value="TreeGrafter"/>
</dbReference>
<dbReference type="EC" id="3.5.1.99" evidence="3"/>
<dbReference type="GO" id="GO:0017064">
    <property type="term" value="F:fatty acid amide hydrolase activity"/>
    <property type="evidence" value="ECO:0007669"/>
    <property type="project" value="UniProtKB-EC"/>
</dbReference>
<evidence type="ECO:0000256" key="19">
    <source>
        <dbReference type="PIRSR" id="PIRSR001221-2"/>
    </source>
</evidence>
<dbReference type="Gene3D" id="3.90.1300.10">
    <property type="entry name" value="Amidase signature (AS) domain"/>
    <property type="match status" value="1"/>
</dbReference>
<comment type="similarity">
    <text evidence="2">Belongs to the amidase family.</text>
</comment>
<evidence type="ECO:0000256" key="11">
    <source>
        <dbReference type="ARBA" id="ARBA00050294"/>
    </source>
</evidence>
<dbReference type="InterPro" id="IPR023631">
    <property type="entry name" value="Amidase_dom"/>
</dbReference>
<dbReference type="PANTHER" id="PTHR45847:SF6">
    <property type="entry name" value="FATTY ACID AMIDE HYDROLASE"/>
    <property type="match status" value="1"/>
</dbReference>
<comment type="catalytic activity">
    <reaction evidence="16">
        <text>N-(5Z,8Z,11Z,14Z)-eicosatetraenoyl-glycine + H2O = (5Z,8Z,11Z,14Z)-eicosatetraenoate + glycine</text>
        <dbReference type="Rhea" id="RHEA:64108"/>
        <dbReference type="ChEBI" id="CHEBI:15377"/>
        <dbReference type="ChEBI" id="CHEBI:32395"/>
        <dbReference type="ChEBI" id="CHEBI:57305"/>
        <dbReference type="ChEBI" id="CHEBI:59002"/>
    </reaction>
    <physiologicalReaction direction="left-to-right" evidence="16">
        <dbReference type="Rhea" id="RHEA:64109"/>
    </physiologicalReaction>
</comment>
<evidence type="ECO:0000256" key="18">
    <source>
        <dbReference type="PIRSR" id="PIRSR001221-1"/>
    </source>
</evidence>
<dbReference type="SUPFAM" id="SSF75304">
    <property type="entry name" value="Amidase signature (AS) enzymes"/>
    <property type="match status" value="1"/>
</dbReference>
<keyword evidence="22" id="KW-1185">Reference proteome</keyword>
<evidence type="ECO:0000256" key="5">
    <source>
        <dbReference type="ARBA" id="ARBA00022801"/>
    </source>
</evidence>
<proteinExistence type="inferred from homology"/>
<dbReference type="PANTHER" id="PTHR45847">
    <property type="entry name" value="FATTY ACID AMIDE HYDROLASE"/>
    <property type="match status" value="1"/>
</dbReference>
<dbReference type="PIRSF" id="PIRSF001221">
    <property type="entry name" value="Amidase_fungi"/>
    <property type="match status" value="1"/>
</dbReference>
<comment type="catalytic activity">
    <reaction evidence="1">
        <text>(9Z)-octadecenamide + H2O = (9Z)-octadecenoate + NH4(+)</text>
        <dbReference type="Rhea" id="RHEA:26506"/>
        <dbReference type="ChEBI" id="CHEBI:15377"/>
        <dbReference type="ChEBI" id="CHEBI:28938"/>
        <dbReference type="ChEBI" id="CHEBI:30823"/>
        <dbReference type="ChEBI" id="CHEBI:116314"/>
        <dbReference type="EC" id="3.5.1.99"/>
    </reaction>
    <physiologicalReaction direction="left-to-right" evidence="1">
        <dbReference type="Rhea" id="RHEA:26507"/>
    </physiologicalReaction>
</comment>
<evidence type="ECO:0000259" key="20">
    <source>
        <dbReference type="Pfam" id="PF01425"/>
    </source>
</evidence>
<feature type="domain" description="Amidase" evidence="20">
    <location>
        <begin position="82"/>
        <end position="547"/>
    </location>
</feature>
<evidence type="ECO:0000256" key="3">
    <source>
        <dbReference type="ARBA" id="ARBA00012112"/>
    </source>
</evidence>
<gene>
    <name evidence="21" type="ORF">SPHA_52524</name>
</gene>
<dbReference type="InterPro" id="IPR052096">
    <property type="entry name" value="Endocannabinoid_amidase"/>
</dbReference>
<comment type="catalytic activity">
    <reaction evidence="8">
        <text>(9Z)-octadecenoate + glycine = N-(9Z-octadecenoyl)glycine + H2O</text>
        <dbReference type="Rhea" id="RHEA:51316"/>
        <dbReference type="ChEBI" id="CHEBI:15377"/>
        <dbReference type="ChEBI" id="CHEBI:30823"/>
        <dbReference type="ChEBI" id="CHEBI:57305"/>
        <dbReference type="ChEBI" id="CHEBI:133992"/>
    </reaction>
    <physiologicalReaction direction="right-to-left" evidence="8">
        <dbReference type="Rhea" id="RHEA:51318"/>
    </physiologicalReaction>
</comment>
<comment type="catalytic activity">
    <reaction evidence="14">
        <text>N-octadecanoyl ethanolamine + H2O = octadecanoate + ethanolamine</text>
        <dbReference type="Rhea" id="RHEA:63124"/>
        <dbReference type="ChEBI" id="CHEBI:15377"/>
        <dbReference type="ChEBI" id="CHEBI:25629"/>
        <dbReference type="ChEBI" id="CHEBI:57603"/>
        <dbReference type="ChEBI" id="CHEBI:85299"/>
    </reaction>
    <physiologicalReaction direction="left-to-right" evidence="14">
        <dbReference type="Rhea" id="RHEA:63125"/>
    </physiologicalReaction>
</comment>
<name>A0A812DF33_ACAPH</name>
<evidence type="ECO:0000313" key="21">
    <source>
        <dbReference type="EMBL" id="CAE1298333.1"/>
    </source>
</evidence>
<keyword evidence="4" id="KW-0597">Phosphoprotein</keyword>
<comment type="catalytic activity">
    <reaction evidence="9">
        <text>N-(9Z-octadecenoyl) ethanolamine + H2O = ethanolamine + (9Z)-octadecenoate</text>
        <dbReference type="Rhea" id="RHEA:45060"/>
        <dbReference type="ChEBI" id="CHEBI:15377"/>
        <dbReference type="ChEBI" id="CHEBI:30823"/>
        <dbReference type="ChEBI" id="CHEBI:57603"/>
        <dbReference type="ChEBI" id="CHEBI:71466"/>
    </reaction>
    <physiologicalReaction direction="left-to-right" evidence="9">
        <dbReference type="Rhea" id="RHEA:45061"/>
    </physiologicalReaction>
</comment>
<dbReference type="Proteomes" id="UP000597762">
    <property type="component" value="Unassembled WGS sequence"/>
</dbReference>
<evidence type="ECO:0000256" key="14">
    <source>
        <dbReference type="ARBA" id="ARBA00051454"/>
    </source>
</evidence>
<evidence type="ECO:0000256" key="12">
    <source>
        <dbReference type="ARBA" id="ARBA00050992"/>
    </source>
</evidence>
<dbReference type="InterPro" id="IPR036928">
    <property type="entry name" value="AS_sf"/>
</dbReference>
<evidence type="ECO:0000256" key="2">
    <source>
        <dbReference type="ARBA" id="ARBA00009199"/>
    </source>
</evidence>
<evidence type="ECO:0000256" key="6">
    <source>
        <dbReference type="ARBA" id="ARBA00022963"/>
    </source>
</evidence>
<dbReference type="FunFam" id="3.90.1300.10:FF:000001">
    <property type="entry name" value="Fatty-acid amide hydrolase 1"/>
    <property type="match status" value="1"/>
</dbReference>
<evidence type="ECO:0000256" key="16">
    <source>
        <dbReference type="ARBA" id="ARBA00052709"/>
    </source>
</evidence>
<dbReference type="OrthoDB" id="6428749at2759"/>
<dbReference type="GO" id="GO:0004040">
    <property type="term" value="F:amidase activity"/>
    <property type="evidence" value="ECO:0007669"/>
    <property type="project" value="TreeGrafter"/>
</dbReference>
<evidence type="ECO:0000256" key="17">
    <source>
        <dbReference type="ARBA" id="ARBA00077216"/>
    </source>
</evidence>
<feature type="active site" description="Charge relay system" evidence="18">
    <location>
        <position position="209"/>
    </location>
</feature>
<organism evidence="21 22">
    <name type="scientific">Acanthosepion pharaonis</name>
    <name type="common">Pharaoh cuttlefish</name>
    <name type="synonym">Sepia pharaonis</name>
    <dbReference type="NCBI Taxonomy" id="158019"/>
    <lineage>
        <taxon>Eukaryota</taxon>
        <taxon>Metazoa</taxon>
        <taxon>Spiralia</taxon>
        <taxon>Lophotrochozoa</taxon>
        <taxon>Mollusca</taxon>
        <taxon>Cephalopoda</taxon>
        <taxon>Coleoidea</taxon>
        <taxon>Decapodiformes</taxon>
        <taxon>Sepiida</taxon>
        <taxon>Sepiina</taxon>
        <taxon>Sepiidae</taxon>
        <taxon>Acanthosepion</taxon>
    </lineage>
</organism>
<keyword evidence="5 21" id="KW-0378">Hydrolase</keyword>
<dbReference type="AlphaFoldDB" id="A0A812DF33"/>
<evidence type="ECO:0000256" key="9">
    <source>
        <dbReference type="ARBA" id="ARBA00048052"/>
    </source>
</evidence>